<feature type="transmembrane region" description="Helical" evidence="9">
    <location>
        <begin position="222"/>
        <end position="246"/>
    </location>
</feature>
<feature type="transmembrane region" description="Helical" evidence="9">
    <location>
        <begin position="383"/>
        <end position="408"/>
    </location>
</feature>
<keyword evidence="7 9" id="KW-0472">Membrane</keyword>
<dbReference type="GO" id="GO:0030001">
    <property type="term" value="P:metal ion transport"/>
    <property type="evidence" value="ECO:0007669"/>
    <property type="project" value="UniProtKB-ARBA"/>
</dbReference>
<sequence length="636" mass="67590">MRTPSEVSADPMSNGDQASRGPSPRQVILACCDVVMALAAAVAVATLALEHGFYDPPVNVSVLHVIQACVLAAFVADRCLRVLVHKRRREYLRQNWIDFALILGAGGVALAAEQFQSQALSAAAVYVVITQVYILAALVLRIVGLQVRVAGTGIHPILLLICSFVVVILFGTALLMLPRAVPDPAKDPATFTEALFTATSATCVTGLLVRDTETQFAPFGKMVILVLIQLGGLGIMIFGTIFALLARRALSVRETLLAGQVLSEATVGRIGRMVKFVILSAFAVEAVGGALMYPMWRRFGDGTAAQAAFSSAFHAVSAFCNAGFSLQSDSLQGLRHYGQIIGVMAPLIFLGGLGFPVLYDLVRTGVERLKRLLGRSTRATAGLTLHSKLVLVTSAALLIGGALGLLAIEHLADPGQTYSARLTHDDNPRARLTPAALRRLPPAERMREVVFQSVTARTAGFNTVDMDALSEPGKFWMCLLMIVGGSPASTAGGMKTVTLAVLALAIWSVLRRRPQTEGFRRSIAEPFVRKAMVVVGLYLALLATVTILLSVTMSGRAIASTGREATFMQLFFEACSACGTVGLTCGVTGSLTTFGQYVIIAAMFIGRLGPLTLLLALTVGVRPARYAYPNEEVVLG</sequence>
<keyword evidence="4 9" id="KW-0812">Transmembrane</keyword>
<feature type="region of interest" description="Disordered" evidence="8">
    <location>
        <begin position="1"/>
        <end position="22"/>
    </location>
</feature>
<evidence type="ECO:0000256" key="9">
    <source>
        <dbReference type="SAM" id="Phobius"/>
    </source>
</evidence>
<keyword evidence="5 9" id="KW-1133">Transmembrane helix</keyword>
<feature type="transmembrane region" description="Helical" evidence="9">
    <location>
        <begin position="96"/>
        <end position="112"/>
    </location>
</feature>
<accession>A0A0F9K1T2</accession>
<evidence type="ECO:0000313" key="10">
    <source>
        <dbReference type="EMBL" id="KKM16058.1"/>
    </source>
</evidence>
<evidence type="ECO:0000256" key="6">
    <source>
        <dbReference type="ARBA" id="ARBA00023065"/>
    </source>
</evidence>
<keyword evidence="6" id="KW-0406">Ion transport</keyword>
<proteinExistence type="predicted"/>
<evidence type="ECO:0000256" key="5">
    <source>
        <dbReference type="ARBA" id="ARBA00022989"/>
    </source>
</evidence>
<evidence type="ECO:0000256" key="4">
    <source>
        <dbReference type="ARBA" id="ARBA00022692"/>
    </source>
</evidence>
<feature type="transmembrane region" description="Helical" evidence="9">
    <location>
        <begin position="597"/>
        <end position="621"/>
    </location>
</feature>
<evidence type="ECO:0000256" key="2">
    <source>
        <dbReference type="ARBA" id="ARBA00022448"/>
    </source>
</evidence>
<evidence type="ECO:0000256" key="1">
    <source>
        <dbReference type="ARBA" id="ARBA00004651"/>
    </source>
</evidence>
<comment type="caution">
    <text evidence="10">The sequence shown here is derived from an EMBL/GenBank/DDBJ whole genome shotgun (WGS) entry which is preliminary data.</text>
</comment>
<dbReference type="SUPFAM" id="SSF81324">
    <property type="entry name" value="Voltage-gated potassium channels"/>
    <property type="match status" value="1"/>
</dbReference>
<dbReference type="Gene3D" id="1.10.287.70">
    <property type="match status" value="1"/>
</dbReference>
<feature type="transmembrane region" description="Helical" evidence="9">
    <location>
        <begin position="276"/>
        <end position="296"/>
    </location>
</feature>
<keyword evidence="2" id="KW-0813">Transport</keyword>
<feature type="transmembrane region" description="Helical" evidence="9">
    <location>
        <begin position="124"/>
        <end position="145"/>
    </location>
</feature>
<feature type="transmembrane region" description="Helical" evidence="9">
    <location>
        <begin position="61"/>
        <end position="84"/>
    </location>
</feature>
<protein>
    <submittedName>
        <fullName evidence="10">Uncharacterized protein</fullName>
    </submittedName>
</protein>
<feature type="transmembrane region" description="Helical" evidence="9">
    <location>
        <begin position="157"/>
        <end position="177"/>
    </location>
</feature>
<organism evidence="10">
    <name type="scientific">marine sediment metagenome</name>
    <dbReference type="NCBI Taxonomy" id="412755"/>
    <lineage>
        <taxon>unclassified sequences</taxon>
        <taxon>metagenomes</taxon>
        <taxon>ecological metagenomes</taxon>
    </lineage>
</organism>
<reference evidence="10" key="1">
    <citation type="journal article" date="2015" name="Nature">
        <title>Complex archaea that bridge the gap between prokaryotes and eukaryotes.</title>
        <authorList>
            <person name="Spang A."/>
            <person name="Saw J.H."/>
            <person name="Jorgensen S.L."/>
            <person name="Zaremba-Niedzwiedzka K."/>
            <person name="Martijn J."/>
            <person name="Lind A.E."/>
            <person name="van Eijk R."/>
            <person name="Schleper C."/>
            <person name="Guy L."/>
            <person name="Ettema T.J."/>
        </authorList>
    </citation>
    <scope>NUCLEOTIDE SEQUENCE</scope>
</reference>
<feature type="transmembrane region" description="Helical" evidence="9">
    <location>
        <begin position="531"/>
        <end position="551"/>
    </location>
</feature>
<dbReference type="EMBL" id="LAZR01014762">
    <property type="protein sequence ID" value="KKM16058.1"/>
    <property type="molecule type" value="Genomic_DNA"/>
</dbReference>
<feature type="transmembrane region" description="Helical" evidence="9">
    <location>
        <begin position="340"/>
        <end position="362"/>
    </location>
</feature>
<dbReference type="InterPro" id="IPR003445">
    <property type="entry name" value="Cat_transpt"/>
</dbReference>
<gene>
    <name evidence="10" type="ORF">LCGC14_1689680</name>
</gene>
<name>A0A0F9K1T2_9ZZZZ</name>
<evidence type="ECO:0000256" key="3">
    <source>
        <dbReference type="ARBA" id="ARBA00022475"/>
    </source>
</evidence>
<evidence type="ECO:0000256" key="8">
    <source>
        <dbReference type="SAM" id="MobiDB-lite"/>
    </source>
</evidence>
<evidence type="ECO:0000256" key="7">
    <source>
        <dbReference type="ARBA" id="ARBA00023136"/>
    </source>
</evidence>
<feature type="transmembrane region" description="Helical" evidence="9">
    <location>
        <begin position="27"/>
        <end position="49"/>
    </location>
</feature>
<feature type="transmembrane region" description="Helical" evidence="9">
    <location>
        <begin position="491"/>
        <end position="510"/>
    </location>
</feature>
<dbReference type="Pfam" id="PF02386">
    <property type="entry name" value="TrkH"/>
    <property type="match status" value="1"/>
</dbReference>
<comment type="subcellular location">
    <subcellularLocation>
        <location evidence="1">Cell membrane</location>
        <topology evidence="1">Multi-pass membrane protein</topology>
    </subcellularLocation>
</comment>
<dbReference type="GO" id="GO:0005886">
    <property type="term" value="C:plasma membrane"/>
    <property type="evidence" value="ECO:0007669"/>
    <property type="project" value="UniProtKB-SubCell"/>
</dbReference>
<dbReference type="PANTHER" id="PTHR32024">
    <property type="entry name" value="TRK SYSTEM POTASSIUM UPTAKE PROTEIN TRKG-RELATED"/>
    <property type="match status" value="1"/>
</dbReference>
<dbReference type="PANTHER" id="PTHR32024:SF1">
    <property type="entry name" value="KTR SYSTEM POTASSIUM UPTAKE PROTEIN B"/>
    <property type="match status" value="1"/>
</dbReference>
<dbReference type="AlphaFoldDB" id="A0A0F9K1T2"/>
<dbReference type="GO" id="GO:0008324">
    <property type="term" value="F:monoatomic cation transmembrane transporter activity"/>
    <property type="evidence" value="ECO:0007669"/>
    <property type="project" value="InterPro"/>
</dbReference>
<keyword evidence="3" id="KW-1003">Cell membrane</keyword>